<keyword evidence="2" id="KW-1003">Cell membrane</keyword>
<evidence type="ECO:0000313" key="9">
    <source>
        <dbReference type="Proteomes" id="UP001254608"/>
    </source>
</evidence>
<feature type="region of interest" description="Disordered" evidence="6">
    <location>
        <begin position="1"/>
        <end position="26"/>
    </location>
</feature>
<sequence length="144" mass="15397">MPPDAHAAPAVPPRRNESGVASQTAGHKMGRVPARLLIWQVLISGTAGAVWTAVASAHEGLAALCGGMIGVVSNGFFAARVFLRGRGDAPHMLRNFVVAQAIKLALVLAMFVFAIRYFADVFLPVIATYGLTGLVFLWALRWRD</sequence>
<dbReference type="RefSeq" id="WP_311363346.1">
    <property type="nucleotide sequence ID" value="NZ_JAVRIC010000001.1"/>
</dbReference>
<feature type="transmembrane region" description="Helical" evidence="7">
    <location>
        <begin position="121"/>
        <end position="140"/>
    </location>
</feature>
<evidence type="ECO:0000256" key="4">
    <source>
        <dbReference type="ARBA" id="ARBA00022989"/>
    </source>
</evidence>
<keyword evidence="3 7" id="KW-0812">Transmembrane</keyword>
<comment type="caution">
    <text evidence="8">The sequence shown here is derived from an EMBL/GenBank/DDBJ whole genome shotgun (WGS) entry which is preliminary data.</text>
</comment>
<evidence type="ECO:0000256" key="7">
    <source>
        <dbReference type="SAM" id="Phobius"/>
    </source>
</evidence>
<proteinExistence type="predicted"/>
<name>A0ABU2WF78_9GAMM</name>
<feature type="transmembrane region" description="Helical" evidence="7">
    <location>
        <begin position="95"/>
        <end position="115"/>
    </location>
</feature>
<evidence type="ECO:0000256" key="3">
    <source>
        <dbReference type="ARBA" id="ARBA00022692"/>
    </source>
</evidence>
<keyword evidence="4 7" id="KW-1133">Transmembrane helix</keyword>
<comment type="subcellular location">
    <subcellularLocation>
        <location evidence="1">Cell membrane</location>
        <topology evidence="1">Multi-pass membrane protein</topology>
    </subcellularLocation>
</comment>
<evidence type="ECO:0000256" key="6">
    <source>
        <dbReference type="SAM" id="MobiDB-lite"/>
    </source>
</evidence>
<dbReference type="InterPro" id="IPR005598">
    <property type="entry name" value="ATP_synth_I"/>
</dbReference>
<protein>
    <submittedName>
        <fullName evidence="8">ATP synthase subunit I</fullName>
    </submittedName>
</protein>
<evidence type="ECO:0000313" key="8">
    <source>
        <dbReference type="EMBL" id="MDT0495954.1"/>
    </source>
</evidence>
<feature type="transmembrane region" description="Helical" evidence="7">
    <location>
        <begin position="36"/>
        <end position="54"/>
    </location>
</feature>
<gene>
    <name evidence="8" type="ORF">RM530_01050</name>
</gene>
<dbReference type="Pfam" id="PF03899">
    <property type="entry name" value="ATP-synt_I"/>
    <property type="match status" value="1"/>
</dbReference>
<evidence type="ECO:0000256" key="1">
    <source>
        <dbReference type="ARBA" id="ARBA00004651"/>
    </source>
</evidence>
<reference evidence="8 9" key="1">
    <citation type="submission" date="2023-09" db="EMBL/GenBank/DDBJ databases">
        <authorList>
            <person name="Rey-Velasco X."/>
        </authorList>
    </citation>
    <scope>NUCLEOTIDE SEQUENCE [LARGE SCALE GENOMIC DNA]</scope>
    <source>
        <strain evidence="8 9">W345</strain>
    </source>
</reference>
<accession>A0ABU2WF78</accession>
<organism evidence="8 9">
    <name type="scientific">Banduia mediterranea</name>
    <dbReference type="NCBI Taxonomy" id="3075609"/>
    <lineage>
        <taxon>Bacteria</taxon>
        <taxon>Pseudomonadati</taxon>
        <taxon>Pseudomonadota</taxon>
        <taxon>Gammaproteobacteria</taxon>
        <taxon>Nevskiales</taxon>
        <taxon>Algiphilaceae</taxon>
        <taxon>Banduia</taxon>
    </lineage>
</organism>
<feature type="transmembrane region" description="Helical" evidence="7">
    <location>
        <begin position="60"/>
        <end position="83"/>
    </location>
</feature>
<dbReference type="EMBL" id="JAVRIC010000001">
    <property type="protein sequence ID" value="MDT0495954.1"/>
    <property type="molecule type" value="Genomic_DNA"/>
</dbReference>
<keyword evidence="5 7" id="KW-0472">Membrane</keyword>
<evidence type="ECO:0000256" key="2">
    <source>
        <dbReference type="ARBA" id="ARBA00022475"/>
    </source>
</evidence>
<dbReference type="Proteomes" id="UP001254608">
    <property type="component" value="Unassembled WGS sequence"/>
</dbReference>
<evidence type="ECO:0000256" key="5">
    <source>
        <dbReference type="ARBA" id="ARBA00023136"/>
    </source>
</evidence>
<keyword evidence="9" id="KW-1185">Reference proteome</keyword>